<protein>
    <submittedName>
        <fullName evidence="2">Uncharacterized protein</fullName>
    </submittedName>
</protein>
<proteinExistence type="predicted"/>
<evidence type="ECO:0000256" key="1">
    <source>
        <dbReference type="SAM" id="MobiDB-lite"/>
    </source>
</evidence>
<reference evidence="2" key="1">
    <citation type="journal article" date="2020" name="mSystems">
        <title>Genome- and Community-Level Interaction Insights into Carbon Utilization and Element Cycling Functions of Hydrothermarchaeota in Hydrothermal Sediment.</title>
        <authorList>
            <person name="Zhou Z."/>
            <person name="Liu Y."/>
            <person name="Xu W."/>
            <person name="Pan J."/>
            <person name="Luo Z.H."/>
            <person name="Li M."/>
        </authorList>
    </citation>
    <scope>NUCLEOTIDE SEQUENCE [LARGE SCALE GENOMIC DNA]</scope>
    <source>
        <strain evidence="2">SpSt-508</strain>
    </source>
</reference>
<feature type="compositionally biased region" description="Basic and acidic residues" evidence="1">
    <location>
        <begin position="360"/>
        <end position="373"/>
    </location>
</feature>
<name>A0A7C4QLC0_9PLAN</name>
<dbReference type="EMBL" id="DSVQ01000003">
    <property type="protein sequence ID" value="HGT37800.1"/>
    <property type="molecule type" value="Genomic_DNA"/>
</dbReference>
<dbReference type="SUPFAM" id="SSF52266">
    <property type="entry name" value="SGNH hydrolase"/>
    <property type="match status" value="1"/>
</dbReference>
<feature type="region of interest" description="Disordered" evidence="1">
    <location>
        <begin position="341"/>
        <end position="373"/>
    </location>
</feature>
<sequence length="373" mass="40789">MSTAALPVRESAASSGDQSEPRTVPAAATVARGRDEWRVVGVVLAVLGLTEAVFRLGGDRLSKDVAHLQAFPRLAERLAQGRGRGPRILFLGNSLTRHGVDEAEIAAVFRERLGVQPLTLKIVPDNTAIADWYYVYRNQFTGASRAPDLLVIGFENGHLRDAPSRHVDRLAQYYCTWSDWCDLCRFDLPDWESQAVFALARCSATFGNRDRVTRRLLDTLIPGYRAGMERINASLQAAAAPLASPSYERLRKLLELAREDGVEVVLAAMPVPEDYDFDAELLSLVDQSAVQLLDLRRLETITPEMFFDGLHMDAAAAKAYSRALGHALTTVVQPAEGTAGRLKHAGGDEIVHAPPSAATGHDRTPPPHDRSPP</sequence>
<gene>
    <name evidence="2" type="ORF">ENS64_00805</name>
</gene>
<comment type="caution">
    <text evidence="2">The sequence shown here is derived from an EMBL/GenBank/DDBJ whole genome shotgun (WGS) entry which is preliminary data.</text>
</comment>
<accession>A0A7C4QLC0</accession>
<evidence type="ECO:0000313" key="2">
    <source>
        <dbReference type="EMBL" id="HGT37800.1"/>
    </source>
</evidence>
<organism evidence="2">
    <name type="scientific">Schlesneria paludicola</name>
    <dbReference type="NCBI Taxonomy" id="360056"/>
    <lineage>
        <taxon>Bacteria</taxon>
        <taxon>Pseudomonadati</taxon>
        <taxon>Planctomycetota</taxon>
        <taxon>Planctomycetia</taxon>
        <taxon>Planctomycetales</taxon>
        <taxon>Planctomycetaceae</taxon>
        <taxon>Schlesneria</taxon>
    </lineage>
</organism>
<feature type="region of interest" description="Disordered" evidence="1">
    <location>
        <begin position="1"/>
        <end position="26"/>
    </location>
</feature>
<dbReference type="AlphaFoldDB" id="A0A7C4QLC0"/>